<proteinExistence type="predicted"/>
<dbReference type="EMBL" id="LZJU01000199">
    <property type="protein sequence ID" value="OBH66489.1"/>
    <property type="molecule type" value="Genomic_DNA"/>
</dbReference>
<comment type="caution">
    <text evidence="1">The sequence shown here is derived from an EMBL/GenBank/DDBJ whole genome shotgun (WGS) entry which is preliminary data.</text>
</comment>
<evidence type="ECO:0000313" key="1">
    <source>
        <dbReference type="EMBL" id="OBH66489.1"/>
    </source>
</evidence>
<evidence type="ECO:0000313" key="2">
    <source>
        <dbReference type="Proteomes" id="UP000092389"/>
    </source>
</evidence>
<gene>
    <name evidence="1" type="ORF">A5683_10555</name>
</gene>
<sequence length="327" mass="36274">MRRARRAIGRTRCRLDRRFDRLAGWQCHRTATRGRLDIGQILGDAFEVLGQVAARLGDAGEDTTGTRNLPKSTGRFLAGATCRTGRLRAACCRASTVGRRAGFTGTGYKQRCEVEQVLARSQSRASFTPIFNVQQGFDLLQLCVPGLLGIENGVEQTSFPHVFRQSRPSGGIPLWIDRAPHREKVAHADPHADSALEDTLVHVQPRVEDGRHRVSDRVTEKVFELASRVLFELDHQPVDDLHSDLDALLTGPGFTPQVAQNAIDVIGNLLDLVERVTLDDQHQVMAQIGQRPQPVQQIPNMVVSLIHLIGEIVEVRRQLPGHVADLR</sequence>
<dbReference type="AlphaFoldDB" id="A0A1A2SQP7"/>
<reference evidence="1 2" key="1">
    <citation type="submission" date="2016-06" db="EMBL/GenBank/DDBJ databases">
        <authorList>
            <person name="Kjaerup R.B."/>
            <person name="Dalgaard T.S."/>
            <person name="Juul-Madsen H.R."/>
        </authorList>
    </citation>
    <scope>NUCLEOTIDE SEQUENCE [LARGE SCALE GENOMIC DNA]</scope>
    <source>
        <strain evidence="1 2">E152</strain>
    </source>
</reference>
<name>A0A1A2SQP7_MYCNT</name>
<accession>A0A1A2SQP7</accession>
<dbReference type="Proteomes" id="UP000092389">
    <property type="component" value="Unassembled WGS sequence"/>
</dbReference>
<protein>
    <submittedName>
        <fullName evidence="1">Uncharacterized protein</fullName>
    </submittedName>
</protein>
<organism evidence="1 2">
    <name type="scientific">Mycobacterium mantenii</name>
    <dbReference type="NCBI Taxonomy" id="560555"/>
    <lineage>
        <taxon>Bacteria</taxon>
        <taxon>Bacillati</taxon>
        <taxon>Actinomycetota</taxon>
        <taxon>Actinomycetes</taxon>
        <taxon>Mycobacteriales</taxon>
        <taxon>Mycobacteriaceae</taxon>
        <taxon>Mycobacterium</taxon>
        <taxon>Mycobacterium avium complex (MAC)</taxon>
    </lineage>
</organism>